<protein>
    <submittedName>
        <fullName evidence="2">Uncharacterized protein</fullName>
    </submittedName>
</protein>
<name>A0A7S4LEW9_9EUGL</name>
<evidence type="ECO:0000313" key="2">
    <source>
        <dbReference type="EMBL" id="CAE0824722.1"/>
    </source>
</evidence>
<organism evidence="2">
    <name type="scientific">Eutreptiella gymnastica</name>
    <dbReference type="NCBI Taxonomy" id="73025"/>
    <lineage>
        <taxon>Eukaryota</taxon>
        <taxon>Discoba</taxon>
        <taxon>Euglenozoa</taxon>
        <taxon>Euglenida</taxon>
        <taxon>Spirocuta</taxon>
        <taxon>Euglenophyceae</taxon>
        <taxon>Eutreptiales</taxon>
        <taxon>Eutreptiaceae</taxon>
        <taxon>Eutreptiella</taxon>
    </lineage>
</organism>
<evidence type="ECO:0000256" key="1">
    <source>
        <dbReference type="SAM" id="MobiDB-lite"/>
    </source>
</evidence>
<dbReference type="AlphaFoldDB" id="A0A7S4LEW9"/>
<gene>
    <name evidence="2" type="ORF">EGYM00163_LOCUS35957</name>
</gene>
<reference evidence="2" key="1">
    <citation type="submission" date="2021-01" db="EMBL/GenBank/DDBJ databases">
        <authorList>
            <person name="Corre E."/>
            <person name="Pelletier E."/>
            <person name="Niang G."/>
            <person name="Scheremetjew M."/>
            <person name="Finn R."/>
            <person name="Kale V."/>
            <person name="Holt S."/>
            <person name="Cochrane G."/>
            <person name="Meng A."/>
            <person name="Brown T."/>
            <person name="Cohen L."/>
        </authorList>
    </citation>
    <scope>NUCLEOTIDE SEQUENCE</scope>
    <source>
        <strain evidence="2">CCMP1594</strain>
    </source>
</reference>
<accession>A0A7S4LEW9</accession>
<dbReference type="EMBL" id="HBJA01104300">
    <property type="protein sequence ID" value="CAE0824722.1"/>
    <property type="molecule type" value="Transcribed_RNA"/>
</dbReference>
<sequence length="128" mass="13829">MGRSRDHQYRPAPHISLLLHQRFLTYSVPVEAAGAASHSVEVGLNNVTDVLESERLGLRLREKHWVPLARRRPREHKGRDGAGCGRGRVSSPQPQELTEDGEGQIRGAQTGAPTTGLAGAFGGADETC</sequence>
<proteinExistence type="predicted"/>
<feature type="region of interest" description="Disordered" evidence="1">
    <location>
        <begin position="69"/>
        <end position="128"/>
    </location>
</feature>